<protein>
    <submittedName>
        <fullName evidence="1">Uncharacterized protein</fullName>
    </submittedName>
</protein>
<dbReference type="EMBL" id="JPMD01000057">
    <property type="protein sequence ID" value="KEZ84841.1"/>
    <property type="molecule type" value="Genomic_DNA"/>
</dbReference>
<reference evidence="1 2" key="1">
    <citation type="submission" date="2014-07" db="EMBL/GenBank/DDBJ databases">
        <title>Draft genome of Clostridium sulfidigenes 113A isolated from sediments associated with methane hydrate from Krishna Godavari basin.</title>
        <authorList>
            <person name="Honkalas V.S."/>
            <person name="Dabir A.P."/>
            <person name="Arora P."/>
            <person name="Dhakephalkar P.K."/>
        </authorList>
    </citation>
    <scope>NUCLEOTIDE SEQUENCE [LARGE SCALE GENOMIC DNA]</scope>
    <source>
        <strain evidence="1 2">113A</strain>
    </source>
</reference>
<dbReference type="eggNOG" id="ENOG502ZA6T">
    <property type="taxonomic scope" value="Bacteria"/>
</dbReference>
<dbReference type="AlphaFoldDB" id="A0A084J7A7"/>
<accession>A0A084J7A7</accession>
<proteinExistence type="predicted"/>
<sequence length="276" mass="31803">MGLILGIILLLVSILVIYFNVPYSRLKTNFKDYLVESEENINENKKATKYTLEDLPQSMQNFYSYSKLVNKVSSNHVSFNFKDADFVNIEMNKTLKIDYSEHIFGYVPARFAFIDSSLYGIPFQGLDSFINGEGGMKGVVAKNITLFNQRGEEMNKAALVTWLAEIIFMPSQLLSGDVDIKEIDKNTVSVSITYDNIKASGIYKFLDSGELVEFTTDDRALIYNDGRLEHRKWSALYEDYRSNGDLLLPNRLKSKWHFDNEDIIYFDGTDIEYTFY</sequence>
<dbReference type="Pfam" id="PF20181">
    <property type="entry name" value="DUF6544"/>
    <property type="match status" value="1"/>
</dbReference>
<evidence type="ECO:0000313" key="2">
    <source>
        <dbReference type="Proteomes" id="UP000028542"/>
    </source>
</evidence>
<name>A0A084J7A7_9CLOT</name>
<comment type="caution">
    <text evidence="1">The sequence shown here is derived from an EMBL/GenBank/DDBJ whole genome shotgun (WGS) entry which is preliminary data.</text>
</comment>
<gene>
    <name evidence="1" type="ORF">IO99_18255</name>
</gene>
<dbReference type="STRING" id="318464.IO99_18255"/>
<keyword evidence="2" id="KW-1185">Reference proteome</keyword>
<dbReference type="Proteomes" id="UP000028542">
    <property type="component" value="Unassembled WGS sequence"/>
</dbReference>
<evidence type="ECO:0000313" key="1">
    <source>
        <dbReference type="EMBL" id="KEZ84841.1"/>
    </source>
</evidence>
<organism evidence="1 2">
    <name type="scientific">Clostridium sulfidigenes</name>
    <dbReference type="NCBI Taxonomy" id="318464"/>
    <lineage>
        <taxon>Bacteria</taxon>
        <taxon>Bacillati</taxon>
        <taxon>Bacillota</taxon>
        <taxon>Clostridia</taxon>
        <taxon>Eubacteriales</taxon>
        <taxon>Clostridiaceae</taxon>
        <taxon>Clostridium</taxon>
    </lineage>
</organism>
<dbReference type="InterPro" id="IPR046674">
    <property type="entry name" value="DUF6544"/>
</dbReference>